<evidence type="ECO:0000313" key="4">
    <source>
        <dbReference type="Proteomes" id="UP000472580"/>
    </source>
</evidence>
<dbReference type="GO" id="GO:0006508">
    <property type="term" value="P:proteolysis"/>
    <property type="evidence" value="ECO:0007669"/>
    <property type="project" value="InterPro"/>
</dbReference>
<dbReference type="GO" id="GO:0008236">
    <property type="term" value="F:serine-type peptidase activity"/>
    <property type="evidence" value="ECO:0007669"/>
    <property type="project" value="InterPro"/>
</dbReference>
<evidence type="ECO:0000256" key="1">
    <source>
        <dbReference type="ARBA" id="ARBA00022729"/>
    </source>
</evidence>
<name>A0A6L6YIL3_9BURK</name>
<dbReference type="InterPro" id="IPR029058">
    <property type="entry name" value="AB_hydrolase_fold"/>
</dbReference>
<evidence type="ECO:0000313" key="3">
    <source>
        <dbReference type="EMBL" id="MVX57204.1"/>
    </source>
</evidence>
<dbReference type="InterPro" id="IPR050955">
    <property type="entry name" value="Plant_Biomass_Hydrol_Est"/>
</dbReference>
<dbReference type="OrthoDB" id="9764953at2"/>
<evidence type="ECO:0000259" key="2">
    <source>
        <dbReference type="Pfam" id="PF00326"/>
    </source>
</evidence>
<reference evidence="3 4" key="1">
    <citation type="submission" date="2019-12" db="EMBL/GenBank/DDBJ databases">
        <title>Microbes associate with the intestines of laboratory mice.</title>
        <authorList>
            <person name="Navarre W."/>
            <person name="Wong E."/>
        </authorList>
    </citation>
    <scope>NUCLEOTIDE SEQUENCE [LARGE SCALE GENOMIC DNA]</scope>
    <source>
        <strain evidence="3 4">NM82_D38</strain>
    </source>
</reference>
<dbReference type="Proteomes" id="UP000472580">
    <property type="component" value="Unassembled WGS sequence"/>
</dbReference>
<dbReference type="SUPFAM" id="SSF53474">
    <property type="entry name" value="alpha/beta-Hydrolases"/>
    <property type="match status" value="1"/>
</dbReference>
<feature type="domain" description="Peptidase S9 prolyl oligopeptidase catalytic" evidence="2">
    <location>
        <begin position="155"/>
        <end position="225"/>
    </location>
</feature>
<dbReference type="InterPro" id="IPR001375">
    <property type="entry name" value="Peptidase_S9_cat"/>
</dbReference>
<dbReference type="PROSITE" id="PS51257">
    <property type="entry name" value="PROKAR_LIPOPROTEIN"/>
    <property type="match status" value="1"/>
</dbReference>
<proteinExistence type="predicted"/>
<sequence length="324" mass="36277">MKRQQFLKYVSVLSLTALSGCADYGKKKGGSWLGARAQGPVIDKTDDPILQGLIQTVGTKFKAQQFSDPKTGRILNYSLYTPEHLVRGKKYPLVLFMADASTPGRSIDAAITQGYGALVFAEPDFQSKHPCFVLVPEYSGVTVNDSYERTEEVDMTIRLLESLLKTLPINRRKLFTTGQSMGGMMSMYFMTQFPELFAAGMFVDCHWDPKTYDKLLDDKFIFFAAGKDGSAGQQIQKILNLLREDELPYSAAEWSAKLPEDEQNMLAQELFQRGNPINFIVFTSGSVLPPEGGSEHMYSFDYAYKIGAARDWLLNQQLGAPVKY</sequence>
<dbReference type="AlphaFoldDB" id="A0A6L6YIL3"/>
<comment type="caution">
    <text evidence="3">The sequence shown here is derived from an EMBL/GenBank/DDBJ whole genome shotgun (WGS) entry which is preliminary data.</text>
</comment>
<keyword evidence="4" id="KW-1185">Reference proteome</keyword>
<dbReference type="PANTHER" id="PTHR43037">
    <property type="entry name" value="UNNAMED PRODUCT-RELATED"/>
    <property type="match status" value="1"/>
</dbReference>
<dbReference type="PANTHER" id="PTHR43037:SF1">
    <property type="entry name" value="BLL1128 PROTEIN"/>
    <property type="match status" value="1"/>
</dbReference>
<dbReference type="RefSeq" id="WP_160335630.1">
    <property type="nucleotide sequence ID" value="NZ_WSRP01000024.1"/>
</dbReference>
<accession>A0A6L6YIL3</accession>
<keyword evidence="1" id="KW-0732">Signal</keyword>
<organism evidence="3 4">
    <name type="scientific">Parasutterella muris</name>
    <dbReference type="NCBI Taxonomy" id="2565572"/>
    <lineage>
        <taxon>Bacteria</taxon>
        <taxon>Pseudomonadati</taxon>
        <taxon>Pseudomonadota</taxon>
        <taxon>Betaproteobacteria</taxon>
        <taxon>Burkholderiales</taxon>
        <taxon>Sutterellaceae</taxon>
        <taxon>Parasutterella</taxon>
    </lineage>
</organism>
<dbReference type="EMBL" id="WSRP01000024">
    <property type="protein sequence ID" value="MVX57204.1"/>
    <property type="molecule type" value="Genomic_DNA"/>
</dbReference>
<dbReference type="Pfam" id="PF00326">
    <property type="entry name" value="Peptidase_S9"/>
    <property type="match status" value="1"/>
</dbReference>
<protein>
    <submittedName>
        <fullName evidence="3">Prolyl oligopeptidase family serine peptidase</fullName>
    </submittedName>
</protein>
<gene>
    <name evidence="3" type="ORF">E5987_08285</name>
</gene>
<dbReference type="Gene3D" id="3.40.50.1820">
    <property type="entry name" value="alpha/beta hydrolase"/>
    <property type="match status" value="1"/>
</dbReference>